<protein>
    <recommendedName>
        <fullName evidence="6">Protein kinase domain-containing protein</fullName>
    </recommendedName>
</protein>
<dbReference type="PANTHER" id="PTHR24058">
    <property type="entry name" value="DUAL SPECIFICITY PROTEIN KINASE"/>
    <property type="match status" value="1"/>
</dbReference>
<dbReference type="InterPro" id="IPR011009">
    <property type="entry name" value="Kinase-like_dom_sf"/>
</dbReference>
<keyword evidence="8" id="KW-1185">Reference proteome</keyword>
<dbReference type="InterPro" id="IPR050494">
    <property type="entry name" value="Ser_Thr_dual-spec_kinase"/>
</dbReference>
<gene>
    <name evidence="7" type="ORF">WA026_012286</name>
</gene>
<evidence type="ECO:0000256" key="4">
    <source>
        <dbReference type="ARBA" id="ARBA00022777"/>
    </source>
</evidence>
<dbReference type="GO" id="GO:0004674">
    <property type="term" value="F:protein serine/threonine kinase activity"/>
    <property type="evidence" value="ECO:0007669"/>
    <property type="project" value="UniProtKB-KW"/>
</dbReference>
<dbReference type="PROSITE" id="PS00108">
    <property type="entry name" value="PROTEIN_KINASE_ST"/>
    <property type="match status" value="1"/>
</dbReference>
<dbReference type="GO" id="GO:0005524">
    <property type="term" value="F:ATP binding"/>
    <property type="evidence" value="ECO:0007669"/>
    <property type="project" value="UniProtKB-KW"/>
</dbReference>
<dbReference type="Gene3D" id="3.30.200.20">
    <property type="entry name" value="Phosphorylase Kinase, domain 1"/>
    <property type="match status" value="1"/>
</dbReference>
<dbReference type="InterPro" id="IPR008271">
    <property type="entry name" value="Ser/Thr_kinase_AS"/>
</dbReference>
<accession>A0AAW1UPQ6</accession>
<reference evidence="7 8" key="1">
    <citation type="submission" date="2023-03" db="EMBL/GenBank/DDBJ databases">
        <title>Genome insight into feeding habits of ladybird beetles.</title>
        <authorList>
            <person name="Li H.-S."/>
            <person name="Huang Y.-H."/>
            <person name="Pang H."/>
        </authorList>
    </citation>
    <scope>NUCLEOTIDE SEQUENCE [LARGE SCALE GENOMIC DNA]</scope>
    <source>
        <strain evidence="7">SYSU_2023b</strain>
        <tissue evidence="7">Whole body</tissue>
    </source>
</reference>
<keyword evidence="2" id="KW-0808">Transferase</keyword>
<keyword evidence="4" id="KW-0418">Kinase</keyword>
<dbReference type="Pfam" id="PF00069">
    <property type="entry name" value="Pkinase"/>
    <property type="match status" value="1"/>
</dbReference>
<dbReference type="AlphaFoldDB" id="A0AAW1UPQ6"/>
<dbReference type="PANTHER" id="PTHR24058:SF28">
    <property type="entry name" value="SERINE_THREONINE-PROTEIN KINASE MINIBRAIN"/>
    <property type="match status" value="1"/>
</dbReference>
<feature type="domain" description="Protein kinase" evidence="6">
    <location>
        <begin position="158"/>
        <end position="459"/>
    </location>
</feature>
<dbReference type="SMART" id="SM00220">
    <property type="entry name" value="S_TKc"/>
    <property type="match status" value="1"/>
</dbReference>
<sequence>MIKFHKSDDSSYESSTSEIVVGQIGILNEWEHLENFKQLRSPRIMSLVKEFVELDTADDYGTLSYFCCIRNDDSGAIDSSSQELPEITAVASCFRKTPFKVACRSPENNSDDFDYSVEEHSAGKRLIGNNSSDIESDDNDYYDLESLLERNDIIHERYELGVPLGTGSYGWVVKCFDRQEQTQVAIKIFKLSSREAEEEIGMLEFLNNADYKDEYHLVRLKGHFLWQGRSCLVFELLSMNLFEYIEQNGSLTLEETKKFGHQICEALMFLSKPEINIVHCDLKPENILLCNSRVKIADFGSSQKIGREMSQCNQTRFYRAPEVILGLPYDSAIDMWSFGCILVELYTGIPLFAGHDEEDQMNKIVEVLGIPPQHLLDQGTSTEIFFHKMMPSERYALNPTGRECIMPETRSLYSIIPLDSKSDSDVHLYSAFMHLITHILVYDPKERISPQEALNHKFFEFLS</sequence>
<evidence type="ECO:0000313" key="7">
    <source>
        <dbReference type="EMBL" id="KAK9885536.1"/>
    </source>
</evidence>
<organism evidence="7 8">
    <name type="scientific">Henosepilachna vigintioctopunctata</name>
    <dbReference type="NCBI Taxonomy" id="420089"/>
    <lineage>
        <taxon>Eukaryota</taxon>
        <taxon>Metazoa</taxon>
        <taxon>Ecdysozoa</taxon>
        <taxon>Arthropoda</taxon>
        <taxon>Hexapoda</taxon>
        <taxon>Insecta</taxon>
        <taxon>Pterygota</taxon>
        <taxon>Neoptera</taxon>
        <taxon>Endopterygota</taxon>
        <taxon>Coleoptera</taxon>
        <taxon>Polyphaga</taxon>
        <taxon>Cucujiformia</taxon>
        <taxon>Coccinelloidea</taxon>
        <taxon>Coccinellidae</taxon>
        <taxon>Epilachninae</taxon>
        <taxon>Epilachnini</taxon>
        <taxon>Henosepilachna</taxon>
    </lineage>
</organism>
<dbReference type="SUPFAM" id="SSF56112">
    <property type="entry name" value="Protein kinase-like (PK-like)"/>
    <property type="match status" value="1"/>
</dbReference>
<dbReference type="InterPro" id="IPR000719">
    <property type="entry name" value="Prot_kinase_dom"/>
</dbReference>
<evidence type="ECO:0000256" key="5">
    <source>
        <dbReference type="ARBA" id="ARBA00022840"/>
    </source>
</evidence>
<dbReference type="Proteomes" id="UP001431783">
    <property type="component" value="Unassembled WGS sequence"/>
</dbReference>
<keyword evidence="5" id="KW-0067">ATP-binding</keyword>
<keyword evidence="1" id="KW-0723">Serine/threonine-protein kinase</keyword>
<evidence type="ECO:0000256" key="2">
    <source>
        <dbReference type="ARBA" id="ARBA00022679"/>
    </source>
</evidence>
<name>A0AAW1UPQ6_9CUCU</name>
<evidence type="ECO:0000313" key="8">
    <source>
        <dbReference type="Proteomes" id="UP001431783"/>
    </source>
</evidence>
<dbReference type="Gene3D" id="1.10.510.10">
    <property type="entry name" value="Transferase(Phosphotransferase) domain 1"/>
    <property type="match status" value="1"/>
</dbReference>
<keyword evidence="3" id="KW-0547">Nucleotide-binding</keyword>
<evidence type="ECO:0000256" key="3">
    <source>
        <dbReference type="ARBA" id="ARBA00022741"/>
    </source>
</evidence>
<dbReference type="EMBL" id="JARQZJ010000096">
    <property type="protein sequence ID" value="KAK9885536.1"/>
    <property type="molecule type" value="Genomic_DNA"/>
</dbReference>
<evidence type="ECO:0000256" key="1">
    <source>
        <dbReference type="ARBA" id="ARBA00022527"/>
    </source>
</evidence>
<dbReference type="PROSITE" id="PS50011">
    <property type="entry name" value="PROTEIN_KINASE_DOM"/>
    <property type="match status" value="1"/>
</dbReference>
<comment type="caution">
    <text evidence="7">The sequence shown here is derived from an EMBL/GenBank/DDBJ whole genome shotgun (WGS) entry which is preliminary data.</text>
</comment>
<evidence type="ECO:0000259" key="6">
    <source>
        <dbReference type="PROSITE" id="PS50011"/>
    </source>
</evidence>
<proteinExistence type="predicted"/>